<comment type="similarity">
    <text evidence="1">Belongs to the APC5 family.</text>
</comment>
<dbReference type="AlphaFoldDB" id="A0A6H0XWZ9"/>
<reference evidence="10 11" key="1">
    <citation type="journal article" date="2016" name="Sci. Rep.">
        <title>Peltaster fructicola genome reveals evolution from an invasive phytopathogen to an ectophytic parasite.</title>
        <authorList>
            <person name="Xu C."/>
            <person name="Chen H."/>
            <person name="Gleason M.L."/>
            <person name="Xu J.R."/>
            <person name="Liu H."/>
            <person name="Zhang R."/>
            <person name="Sun G."/>
        </authorList>
    </citation>
    <scope>NUCLEOTIDE SEQUENCE [LARGE SCALE GENOMIC DNA]</scope>
    <source>
        <strain evidence="10 11">LNHT1506</strain>
    </source>
</reference>
<dbReference type="EMBL" id="CP051141">
    <property type="protein sequence ID" value="QIW99296.1"/>
    <property type="molecule type" value="Genomic_DNA"/>
</dbReference>
<accession>A0A6H0XWZ9</accession>
<dbReference type="GO" id="GO:0051301">
    <property type="term" value="P:cell division"/>
    <property type="evidence" value="ECO:0007669"/>
    <property type="project" value="UniProtKB-KW"/>
</dbReference>
<evidence type="ECO:0000256" key="8">
    <source>
        <dbReference type="ARBA" id="ARBA00045696"/>
    </source>
</evidence>
<keyword evidence="11" id="KW-1185">Reference proteome</keyword>
<dbReference type="GO" id="GO:0070979">
    <property type="term" value="P:protein K11-linked ubiquitination"/>
    <property type="evidence" value="ECO:0007669"/>
    <property type="project" value="TreeGrafter"/>
</dbReference>
<dbReference type="Proteomes" id="UP000503462">
    <property type="component" value="Chromosome 3"/>
</dbReference>
<keyword evidence="4" id="KW-0498">Mitosis</keyword>
<dbReference type="GO" id="GO:0005680">
    <property type="term" value="C:anaphase-promoting complex"/>
    <property type="evidence" value="ECO:0007669"/>
    <property type="project" value="InterPro"/>
</dbReference>
<evidence type="ECO:0000256" key="5">
    <source>
        <dbReference type="ARBA" id="ARBA00022786"/>
    </source>
</evidence>
<evidence type="ECO:0000313" key="11">
    <source>
        <dbReference type="Proteomes" id="UP000503462"/>
    </source>
</evidence>
<dbReference type="PANTHER" id="PTHR12830">
    <property type="entry name" value="ANAPHASE-PROMOTING COMPLEX SUBUNIT 5"/>
    <property type="match status" value="1"/>
</dbReference>
<name>A0A6H0XWZ9_9PEZI</name>
<proteinExistence type="inferred from homology"/>
<dbReference type="Gene3D" id="1.25.40.10">
    <property type="entry name" value="Tetratricopeptide repeat domain"/>
    <property type="match status" value="1"/>
</dbReference>
<evidence type="ECO:0000259" key="9">
    <source>
        <dbReference type="Pfam" id="PF12862"/>
    </source>
</evidence>
<dbReference type="InterPro" id="IPR011990">
    <property type="entry name" value="TPR-like_helical_dom_sf"/>
</dbReference>
<keyword evidence="3" id="KW-0132">Cell division</keyword>
<evidence type="ECO:0000313" key="10">
    <source>
        <dbReference type="EMBL" id="QIW99296.1"/>
    </source>
</evidence>
<organism evidence="10 11">
    <name type="scientific">Peltaster fructicola</name>
    <dbReference type="NCBI Taxonomy" id="286661"/>
    <lineage>
        <taxon>Eukaryota</taxon>
        <taxon>Fungi</taxon>
        <taxon>Dikarya</taxon>
        <taxon>Ascomycota</taxon>
        <taxon>Pezizomycotina</taxon>
        <taxon>Dothideomycetes</taxon>
        <taxon>Dothideomycetes incertae sedis</taxon>
        <taxon>Peltaster</taxon>
    </lineage>
</organism>
<evidence type="ECO:0000256" key="3">
    <source>
        <dbReference type="ARBA" id="ARBA00022618"/>
    </source>
</evidence>
<keyword evidence="6" id="KW-0131">Cell cycle</keyword>
<dbReference type="InterPro" id="IPR037679">
    <property type="entry name" value="Apc5"/>
</dbReference>
<dbReference type="SUPFAM" id="SSF48452">
    <property type="entry name" value="TPR-like"/>
    <property type="match status" value="1"/>
</dbReference>
<dbReference type="InterPro" id="IPR026000">
    <property type="entry name" value="Apc5_dom"/>
</dbReference>
<gene>
    <name evidence="10" type="ORF">AMS68_004814</name>
</gene>
<comment type="function">
    <text evidence="8">Component of the anaphase promoting complex/cyclosome (APC/C), a cell cycle-regulated E3 ubiquitin ligase that controls progression through mitosis and the G1 phase of the cell cycle. The APC/C complex acts by mediating ubiquitination and subsequent degradation of target proteins: it mainly mediates the formation of 'Lys-11'-linked polyubiquitin chains and, to a lower extent, the formation of 'Lys-48'- and 'Lys-63'-linked polyubiquitin chains. The APC/C complex catalyzes assembly of branched 'Lys-11'-/'Lys-48'-linked branched ubiquitin chains on target proteins.</text>
</comment>
<dbReference type="Pfam" id="PF12862">
    <property type="entry name" value="ANAPC5"/>
    <property type="match status" value="1"/>
</dbReference>
<dbReference type="OrthoDB" id="2504561at2759"/>
<evidence type="ECO:0000256" key="1">
    <source>
        <dbReference type="ARBA" id="ARBA00007450"/>
    </source>
</evidence>
<evidence type="ECO:0000256" key="6">
    <source>
        <dbReference type="ARBA" id="ARBA00023306"/>
    </source>
</evidence>
<evidence type="ECO:0000256" key="2">
    <source>
        <dbReference type="ARBA" id="ARBA00016066"/>
    </source>
</evidence>
<feature type="domain" description="Anaphase-promoting complex subunit 5" evidence="9">
    <location>
        <begin position="252"/>
        <end position="344"/>
    </location>
</feature>
<keyword evidence="5" id="KW-0833">Ubl conjugation pathway</keyword>
<dbReference type="GO" id="GO:0031145">
    <property type="term" value="P:anaphase-promoting complex-dependent catabolic process"/>
    <property type="evidence" value="ECO:0007669"/>
    <property type="project" value="TreeGrafter"/>
</dbReference>
<evidence type="ECO:0000256" key="7">
    <source>
        <dbReference type="ARBA" id="ARBA00031069"/>
    </source>
</evidence>
<protein>
    <recommendedName>
        <fullName evidence="2">Anaphase-promoting complex subunit 5</fullName>
    </recommendedName>
    <alternativeName>
        <fullName evidence="7">Cyclosome subunit 5</fullName>
    </alternativeName>
</protein>
<dbReference type="PANTHER" id="PTHR12830:SF9">
    <property type="entry name" value="ANAPHASE-PROMOTING COMPLEX SUBUNIT 5"/>
    <property type="match status" value="1"/>
</dbReference>
<evidence type="ECO:0000256" key="4">
    <source>
        <dbReference type="ARBA" id="ARBA00022776"/>
    </source>
</evidence>
<sequence length="762" mass="85407">MARYLTPARICTLVLIEAYQNDELWANKPETSSTIFGVIARDCLQTSEHASLDLSKAVEVPRNVLEYGKPLEGLDRNVPGRSWLSLLIKDLWTLHTIDELHELFHRCMQLLATASDHTNLEDERADPITRASPVGRFIRKCNVEFTRLQFAETLTLWHAFVAYREPSRAIWSHHYPAIAKSMPASSVGQLGSSGGDHSSDSILVGSDTIDTLLCASVSQLQKLGQRVPEQVKTKLGEWLSTQQASRMQYLHHFMAFFDTWRAGQYSLALENLHRYFDYAVAKDGGEDMKIYYQYALLHLSALHADFEHWDDSISAMKECIATARENQDTACLNFALSWLLYLRQSGHTRNAASLRSLAAIAGEGGSERDEIAFLKAKARDSKHWSLMSSTLLEETKYELRHYGICAKAAELVLQSSYLNAQHALRSMIPATAVFQHAIYDRLGQAHLAKTLLSSVNMTQHCSLADSTRIVCRLAYYAAQHGHYTEALAMLQDYRPRISGTLKLEQRLTALAEALALLRAVRRSDIQAAEYHMINLRPVRDFADLDLVGLIEQLDIALLMKRRQLSAGLQRVNAALERSKTQDNSDIAETLSLLMQKANIFAAAGRATKGFSIALRAALSAQRCHVMNLFVEALHTLARIFNDLGKFEAACELSQAALPYALEGSNLLVSAQLFVTLGESYVGQITAAPQVTESRQSHLAHVASSHIERGREIYEQIEEYEGQLDCLLMLARLARWADDEPSAVRADAKYHQLVIEHDARQLQ</sequence>
<dbReference type="GO" id="GO:0045842">
    <property type="term" value="P:positive regulation of mitotic metaphase/anaphase transition"/>
    <property type="evidence" value="ECO:0007669"/>
    <property type="project" value="TreeGrafter"/>
</dbReference>
<dbReference type="UniPathway" id="UPA00143"/>